<dbReference type="SMART" id="SM00345">
    <property type="entry name" value="HTH_GNTR"/>
    <property type="match status" value="1"/>
</dbReference>
<dbReference type="InterPro" id="IPR000524">
    <property type="entry name" value="Tscrpt_reg_HTH_GntR"/>
</dbReference>
<dbReference type="Gene3D" id="1.10.10.10">
    <property type="entry name" value="Winged helix-like DNA-binding domain superfamily/Winged helix DNA-binding domain"/>
    <property type="match status" value="1"/>
</dbReference>
<keyword evidence="6" id="KW-1185">Reference proteome</keyword>
<evidence type="ECO:0000256" key="3">
    <source>
        <dbReference type="ARBA" id="ARBA00023163"/>
    </source>
</evidence>
<dbReference type="PROSITE" id="PS50949">
    <property type="entry name" value="HTH_GNTR"/>
    <property type="match status" value="1"/>
</dbReference>
<evidence type="ECO:0000313" key="6">
    <source>
        <dbReference type="Proteomes" id="UP000234775"/>
    </source>
</evidence>
<keyword evidence="2" id="KW-0238">DNA-binding</keyword>
<evidence type="ECO:0000259" key="4">
    <source>
        <dbReference type="PROSITE" id="PS50949"/>
    </source>
</evidence>
<accession>A0A2I1K796</accession>
<dbReference type="Pfam" id="PF00392">
    <property type="entry name" value="GntR"/>
    <property type="match status" value="1"/>
</dbReference>
<dbReference type="GO" id="GO:0003700">
    <property type="term" value="F:DNA-binding transcription factor activity"/>
    <property type="evidence" value="ECO:0007669"/>
    <property type="project" value="InterPro"/>
</dbReference>
<reference evidence="5 6" key="1">
    <citation type="submission" date="2017-12" db="EMBL/GenBank/DDBJ databases">
        <title>Phylogenetic diversity of female urinary microbiome.</title>
        <authorList>
            <person name="Thomas-White K."/>
            <person name="Wolfe A.J."/>
        </authorList>
    </citation>
    <scope>NUCLEOTIDE SEQUENCE [LARGE SCALE GENOMIC DNA]</scope>
    <source>
        <strain evidence="5 6">UMB0844</strain>
    </source>
</reference>
<feature type="domain" description="HTH gntR-type" evidence="4">
    <location>
        <begin position="7"/>
        <end position="75"/>
    </location>
</feature>
<dbReference type="EMBL" id="PKGZ01000002">
    <property type="protein sequence ID" value="PKY91506.1"/>
    <property type="molecule type" value="Genomic_DNA"/>
</dbReference>
<evidence type="ECO:0000313" key="5">
    <source>
        <dbReference type="EMBL" id="PKY91506.1"/>
    </source>
</evidence>
<keyword evidence="1" id="KW-0805">Transcription regulation</keyword>
<gene>
    <name evidence="5" type="ORF">CYJ27_02180</name>
</gene>
<dbReference type="SUPFAM" id="SSF46785">
    <property type="entry name" value="Winged helix' DNA-binding domain"/>
    <property type="match status" value="1"/>
</dbReference>
<organism evidence="5 6">
    <name type="scientific">Aerococcus christensenii</name>
    <dbReference type="NCBI Taxonomy" id="87541"/>
    <lineage>
        <taxon>Bacteria</taxon>
        <taxon>Bacillati</taxon>
        <taxon>Bacillota</taxon>
        <taxon>Bacilli</taxon>
        <taxon>Lactobacillales</taxon>
        <taxon>Aerococcaceae</taxon>
        <taxon>Aerococcus</taxon>
    </lineage>
</organism>
<comment type="caution">
    <text evidence="5">The sequence shown here is derived from an EMBL/GenBank/DDBJ whole genome shotgun (WGS) entry which is preliminary data.</text>
</comment>
<dbReference type="PANTHER" id="PTHR38445">
    <property type="entry name" value="HTH-TYPE TRANSCRIPTIONAL REPRESSOR YTRA"/>
    <property type="match status" value="1"/>
</dbReference>
<dbReference type="InterPro" id="IPR036388">
    <property type="entry name" value="WH-like_DNA-bd_sf"/>
</dbReference>
<name>A0A2I1K796_9LACT</name>
<dbReference type="CDD" id="cd07377">
    <property type="entry name" value="WHTH_GntR"/>
    <property type="match status" value="1"/>
</dbReference>
<dbReference type="Proteomes" id="UP000234775">
    <property type="component" value="Unassembled WGS sequence"/>
</dbReference>
<dbReference type="AlphaFoldDB" id="A0A2I1K796"/>
<dbReference type="RefSeq" id="WP_101659676.1">
    <property type="nucleotide sequence ID" value="NZ_JBPXSK010000016.1"/>
</dbReference>
<evidence type="ECO:0000256" key="2">
    <source>
        <dbReference type="ARBA" id="ARBA00023125"/>
    </source>
</evidence>
<sequence>MEFNKRLPIYRQLAEIFRQKMASGEFLPGSELPSRRQVASDLCINPNTVQRAYSLLESEGLIETKQTNHSQVTEDVKRLDDLRQDLVALAIDDFLQKIRLLHVEEKTLMRLLERSLDKKEESSHD</sequence>
<dbReference type="GO" id="GO:0003677">
    <property type="term" value="F:DNA binding"/>
    <property type="evidence" value="ECO:0007669"/>
    <property type="project" value="UniProtKB-KW"/>
</dbReference>
<dbReference type="PANTHER" id="PTHR38445:SF9">
    <property type="entry name" value="HTH-TYPE TRANSCRIPTIONAL REPRESSOR YTRA"/>
    <property type="match status" value="1"/>
</dbReference>
<dbReference type="InterPro" id="IPR036390">
    <property type="entry name" value="WH_DNA-bd_sf"/>
</dbReference>
<keyword evidence="3" id="KW-0804">Transcription</keyword>
<protein>
    <submittedName>
        <fullName evidence="5">GntR family transcriptional regulator</fullName>
    </submittedName>
</protein>
<proteinExistence type="predicted"/>
<evidence type="ECO:0000256" key="1">
    <source>
        <dbReference type="ARBA" id="ARBA00023015"/>
    </source>
</evidence>